<gene>
    <name evidence="4" type="ORF">EVOR1521_LOCUS18449</name>
</gene>
<comment type="caution">
    <text evidence="4">The sequence shown here is derived from an EMBL/GenBank/DDBJ whole genome shotgun (WGS) entry which is preliminary data.</text>
</comment>
<dbReference type="Gene3D" id="3.90.550.20">
    <property type="match status" value="1"/>
</dbReference>
<evidence type="ECO:0000313" key="5">
    <source>
        <dbReference type="Proteomes" id="UP001178507"/>
    </source>
</evidence>
<sequence>MLQSPGPRSVSIIFAGILAAHLWSAEDDTEDPMEIALPSTMLVFSLYFGARMCIFRRELPYADELLALLCCLLQSVSLVLLQPLRMPCAEGWLELPTTQILCLLLVLQVPLRATTWLVLLLASMVGISLSGVCGGSALSLMGVASLLLYGEVRRGERLRRATFLCRHQRQELSADWNAQNAEAKSNMALARALQTLAGRRCDVVVILDADLKVWRPTQLQEIFFQQNMELVPFTDILQEQDRGPFLSMVQRVREHKAGESLPLTLPSGCATTILEYAGFDDDRFVMSILLHDYGDQVYLWDVAENRKCGLGLPARSWEPTDQKRPSSQPESISEETAFCGDSLCLNSEGLAQSAIFPQNALMTGSWQGTPTKTRHILRNHDHSERKRNHEESKTCDLCATIKPPSPALSQASAASTPQMPVPAKFARHLKSWRTLHPGWRFEFWDDHRSRELVAERFPSHLRQYDRMSGIKQADIARLVALFAVGGVYADIDVEATRSLEPLLWAAEGSGAQVVLGEENFVHSVLLERKTDPLVSNAVMMGAPGHPFWEEVLQEIFSKSWCGDDPVQCTGPRIVDRVSWEHLRRNVGCRQKGCVLRLPFDFFSPNIALWNAGNMVKECRPRRERYTGWGASRDPGKDPSVGEACRSLARALERPTALQTNRTFAVHHWQCSWCREDEGLRLDSLLASGCELFGLDDACLDMVTLAPCHRRAGVRVAQRGHITGDSRCVLLQRASLPGLLPERVGLRPSAGRGGLPPAVGVGAGRLGAGRQLGRRSGGSGCSGRGDAEEGAGDRL</sequence>
<dbReference type="SUPFAM" id="SSF53448">
    <property type="entry name" value="Nucleotide-diphospho-sugar transferases"/>
    <property type="match status" value="1"/>
</dbReference>
<feature type="transmembrane region" description="Helical" evidence="3">
    <location>
        <begin position="7"/>
        <end position="23"/>
    </location>
</feature>
<proteinExistence type="predicted"/>
<name>A0AA36N0E7_9DINO</name>
<keyword evidence="5" id="KW-1185">Reference proteome</keyword>
<feature type="region of interest" description="Disordered" evidence="2">
    <location>
        <begin position="765"/>
        <end position="794"/>
    </location>
</feature>
<dbReference type="PANTHER" id="PTHR32385:SF23">
    <property type="entry name" value="NUCLEOTIDE-DIPHOSPHO-SUGAR TRANSFERASE"/>
    <property type="match status" value="1"/>
</dbReference>
<dbReference type="GO" id="GO:0000030">
    <property type="term" value="F:mannosyltransferase activity"/>
    <property type="evidence" value="ECO:0007669"/>
    <property type="project" value="TreeGrafter"/>
</dbReference>
<evidence type="ECO:0000313" key="4">
    <source>
        <dbReference type="EMBL" id="CAJ1393620.1"/>
    </source>
</evidence>
<evidence type="ECO:0000256" key="3">
    <source>
        <dbReference type="SAM" id="Phobius"/>
    </source>
</evidence>
<dbReference type="GO" id="GO:0051999">
    <property type="term" value="P:mannosyl-inositol phosphorylceramide biosynthetic process"/>
    <property type="evidence" value="ECO:0007669"/>
    <property type="project" value="TreeGrafter"/>
</dbReference>
<dbReference type="EMBL" id="CAUJNA010002602">
    <property type="protein sequence ID" value="CAJ1393620.1"/>
    <property type="molecule type" value="Genomic_DNA"/>
</dbReference>
<accession>A0AA36N0E7</accession>
<feature type="compositionally biased region" description="Basic and acidic residues" evidence="2">
    <location>
        <begin position="784"/>
        <end position="794"/>
    </location>
</feature>
<evidence type="ECO:0008006" key="6">
    <source>
        <dbReference type="Google" id="ProtNLM"/>
    </source>
</evidence>
<dbReference type="GO" id="GO:0016020">
    <property type="term" value="C:membrane"/>
    <property type="evidence" value="ECO:0007669"/>
    <property type="project" value="GOC"/>
</dbReference>
<organism evidence="4 5">
    <name type="scientific">Effrenium voratum</name>
    <dbReference type="NCBI Taxonomy" id="2562239"/>
    <lineage>
        <taxon>Eukaryota</taxon>
        <taxon>Sar</taxon>
        <taxon>Alveolata</taxon>
        <taxon>Dinophyceae</taxon>
        <taxon>Suessiales</taxon>
        <taxon>Symbiodiniaceae</taxon>
        <taxon>Effrenium</taxon>
    </lineage>
</organism>
<feature type="region of interest" description="Disordered" evidence="2">
    <location>
        <begin position="313"/>
        <end position="332"/>
    </location>
</feature>
<dbReference type="InterPro" id="IPR007577">
    <property type="entry name" value="GlycoTrfase_DXD_sugar-bd_CS"/>
</dbReference>
<feature type="transmembrane region" description="Helical" evidence="3">
    <location>
        <begin position="35"/>
        <end position="54"/>
    </location>
</feature>
<keyword evidence="3" id="KW-0812">Transmembrane</keyword>
<keyword evidence="3" id="KW-1133">Transmembrane helix</keyword>
<feature type="transmembrane region" description="Helical" evidence="3">
    <location>
        <begin position="116"/>
        <end position="149"/>
    </location>
</feature>
<dbReference type="InterPro" id="IPR051706">
    <property type="entry name" value="Glycosyltransferase_domain"/>
</dbReference>
<protein>
    <recommendedName>
        <fullName evidence="6">Glycosyltransferase</fullName>
    </recommendedName>
</protein>
<dbReference type="AlphaFoldDB" id="A0AA36N0E7"/>
<dbReference type="InterPro" id="IPR029044">
    <property type="entry name" value="Nucleotide-diphossugar_trans"/>
</dbReference>
<dbReference type="PANTHER" id="PTHR32385">
    <property type="entry name" value="MANNOSYL PHOSPHORYLINOSITOL CERAMIDE SYNTHASE"/>
    <property type="match status" value="1"/>
</dbReference>
<evidence type="ECO:0000256" key="2">
    <source>
        <dbReference type="SAM" id="MobiDB-lite"/>
    </source>
</evidence>
<evidence type="ECO:0000256" key="1">
    <source>
        <dbReference type="ARBA" id="ARBA00022679"/>
    </source>
</evidence>
<feature type="transmembrane region" description="Helical" evidence="3">
    <location>
        <begin position="66"/>
        <end position="84"/>
    </location>
</feature>
<dbReference type="Proteomes" id="UP001178507">
    <property type="component" value="Unassembled WGS sequence"/>
</dbReference>
<keyword evidence="3" id="KW-0472">Membrane</keyword>
<reference evidence="4" key="1">
    <citation type="submission" date="2023-08" db="EMBL/GenBank/DDBJ databases">
        <authorList>
            <person name="Chen Y."/>
            <person name="Shah S."/>
            <person name="Dougan E. K."/>
            <person name="Thang M."/>
            <person name="Chan C."/>
        </authorList>
    </citation>
    <scope>NUCLEOTIDE SEQUENCE</scope>
</reference>
<dbReference type="Pfam" id="PF04488">
    <property type="entry name" value="Gly_transf_sug"/>
    <property type="match status" value="1"/>
</dbReference>
<keyword evidence="1" id="KW-0808">Transferase</keyword>